<dbReference type="PANTHER" id="PTHR30085:SF7">
    <property type="entry name" value="AMINO-ACID ABC TRANSPORTER-BINDING PROTEIN YHDW-RELATED"/>
    <property type="match status" value="1"/>
</dbReference>
<keyword evidence="3 4" id="KW-0732">Signal</keyword>
<dbReference type="InterPro" id="IPR051455">
    <property type="entry name" value="Bact_solute-bind_prot3"/>
</dbReference>
<dbReference type="InterPro" id="IPR001638">
    <property type="entry name" value="Solute-binding_3/MltF_N"/>
</dbReference>
<sequence>MRSLCAAAAALLLSVPALAQPATNGLAALRARGELICGVAGTLPGFAAPDAQGVMRGFDADFCRAVAAAALGDPAKVRFVPIDTPDAGMTALGERRIDLLARNTTFTYSREAGRPVAFAGITFFDGQGLLVSRASGIASFRHLDGRRVCVTGIAGTTGREVVESEAARLGINVTIVEAGGGTALLQALTDGRCDAASTDASQLAIRRVTEMPNPDSFVVLHDMLSREPLGLLVREDEEALRQVVFWVVQAMLEADEFGVTSANLVAALQSNDPVLRRLIGVDVGLGKSIGLDDDWSQRVLARVGSYAEVFDRNLGAGSRFGLDRGPNDNWQRGGLMFPLPLR</sequence>
<dbReference type="Pfam" id="PF00497">
    <property type="entry name" value="SBP_bac_3"/>
    <property type="match status" value="1"/>
</dbReference>
<comment type="caution">
    <text evidence="6">The sequence shown here is derived from an EMBL/GenBank/DDBJ whole genome shotgun (WGS) entry which is preliminary data.</text>
</comment>
<proteinExistence type="inferred from homology"/>
<evidence type="ECO:0000259" key="5">
    <source>
        <dbReference type="SMART" id="SM00062"/>
    </source>
</evidence>
<reference evidence="6 7" key="1">
    <citation type="submission" date="2021-01" db="EMBL/GenBank/DDBJ databases">
        <title>Roseomonas sp. nov, a bacterium isolated from an oil production mixture in Yumen Oilfield.</title>
        <authorList>
            <person name="Wu D."/>
        </authorList>
    </citation>
    <scope>NUCLEOTIDE SEQUENCE [LARGE SCALE GENOMIC DNA]</scope>
    <source>
        <strain evidence="6 7">ROY-5-3</strain>
    </source>
</reference>
<keyword evidence="2" id="KW-0813">Transport</keyword>
<protein>
    <submittedName>
        <fullName evidence="6">Transporter substrate-binding domain-containing protein</fullName>
    </submittedName>
</protein>
<evidence type="ECO:0000313" key="7">
    <source>
        <dbReference type="Proteomes" id="UP000689967"/>
    </source>
</evidence>
<feature type="chain" id="PRO_5045444092" evidence="4">
    <location>
        <begin position="20"/>
        <end position="342"/>
    </location>
</feature>
<dbReference type="RefSeq" id="WP_216877437.1">
    <property type="nucleotide sequence ID" value="NZ_JAERQM010000005.1"/>
</dbReference>
<evidence type="ECO:0000313" key="6">
    <source>
        <dbReference type="EMBL" id="MBU8545426.1"/>
    </source>
</evidence>
<evidence type="ECO:0000256" key="3">
    <source>
        <dbReference type="ARBA" id="ARBA00022729"/>
    </source>
</evidence>
<gene>
    <name evidence="6" type="ORF">JJQ90_17010</name>
</gene>
<comment type="similarity">
    <text evidence="1">Belongs to the bacterial solute-binding protein 3 family.</text>
</comment>
<dbReference type="EMBL" id="JAERQM010000005">
    <property type="protein sequence ID" value="MBU8545426.1"/>
    <property type="molecule type" value="Genomic_DNA"/>
</dbReference>
<feature type="signal peptide" evidence="4">
    <location>
        <begin position="1"/>
        <end position="19"/>
    </location>
</feature>
<feature type="domain" description="Solute-binding protein family 3/N-terminal" evidence="5">
    <location>
        <begin position="34"/>
        <end position="267"/>
    </location>
</feature>
<keyword evidence="7" id="KW-1185">Reference proteome</keyword>
<evidence type="ECO:0000256" key="2">
    <source>
        <dbReference type="ARBA" id="ARBA00022448"/>
    </source>
</evidence>
<name>A0ABS6HD75_9PROT</name>
<dbReference type="SMART" id="SM00062">
    <property type="entry name" value="PBPb"/>
    <property type="match status" value="1"/>
</dbReference>
<dbReference type="PANTHER" id="PTHR30085">
    <property type="entry name" value="AMINO ACID ABC TRANSPORTER PERMEASE"/>
    <property type="match status" value="1"/>
</dbReference>
<evidence type="ECO:0000256" key="4">
    <source>
        <dbReference type="SAM" id="SignalP"/>
    </source>
</evidence>
<accession>A0ABS6HD75</accession>
<dbReference type="Proteomes" id="UP000689967">
    <property type="component" value="Unassembled WGS sequence"/>
</dbReference>
<organism evidence="6 7">
    <name type="scientific">Falsiroseomonas oleicola</name>
    <dbReference type="NCBI Taxonomy" id="2801474"/>
    <lineage>
        <taxon>Bacteria</taxon>
        <taxon>Pseudomonadati</taxon>
        <taxon>Pseudomonadota</taxon>
        <taxon>Alphaproteobacteria</taxon>
        <taxon>Acetobacterales</taxon>
        <taxon>Roseomonadaceae</taxon>
        <taxon>Falsiroseomonas</taxon>
    </lineage>
</organism>
<evidence type="ECO:0000256" key="1">
    <source>
        <dbReference type="ARBA" id="ARBA00010333"/>
    </source>
</evidence>